<organism evidence="7 8">
    <name type="scientific">Aminobacter anthyllidis</name>
    <dbReference type="NCBI Taxonomy" id="1035067"/>
    <lineage>
        <taxon>Bacteria</taxon>
        <taxon>Pseudomonadati</taxon>
        <taxon>Pseudomonadota</taxon>
        <taxon>Alphaproteobacteria</taxon>
        <taxon>Hyphomicrobiales</taxon>
        <taxon>Phyllobacteriaceae</taxon>
        <taxon>Aminobacter</taxon>
    </lineage>
</organism>
<keyword evidence="3" id="KW-0479">Metal-binding</keyword>
<proteinExistence type="inferred from homology"/>
<dbReference type="GO" id="GO:0046872">
    <property type="term" value="F:metal ion binding"/>
    <property type="evidence" value="ECO:0007669"/>
    <property type="project" value="UniProtKB-KW"/>
</dbReference>
<reference evidence="7" key="2">
    <citation type="submission" date="2021-03" db="EMBL/GenBank/DDBJ databases">
        <authorList>
            <person name="Artuso I."/>
            <person name="Turrini P."/>
            <person name="Pirolo M."/>
            <person name="Lugli G.A."/>
            <person name="Ventura M."/>
            <person name="Visca P."/>
        </authorList>
    </citation>
    <scope>NUCLEOTIDE SEQUENCE</scope>
    <source>
        <strain evidence="7">LMG 26462</strain>
    </source>
</reference>
<dbReference type="NCBIfam" id="TIGR01430">
    <property type="entry name" value="aden_deam"/>
    <property type="match status" value="1"/>
</dbReference>
<evidence type="ECO:0000313" key="7">
    <source>
        <dbReference type="EMBL" id="MBT1154087.1"/>
    </source>
</evidence>
<dbReference type="GO" id="GO:0006146">
    <property type="term" value="P:adenine catabolic process"/>
    <property type="evidence" value="ECO:0007669"/>
    <property type="project" value="TreeGrafter"/>
</dbReference>
<dbReference type="Proteomes" id="UP001138921">
    <property type="component" value="Unassembled WGS sequence"/>
</dbReference>
<reference evidence="7" key="1">
    <citation type="journal article" date="2021" name="Microorganisms">
        <title>Phylogenomic Reconstruction and Metabolic Potential of the Genus Aminobacter.</title>
        <authorList>
            <person name="Artuso I."/>
            <person name="Turrini P."/>
            <person name="Pirolo M."/>
            <person name="Lugli G.A."/>
            <person name="Ventura M."/>
            <person name="Visca P."/>
        </authorList>
    </citation>
    <scope>NUCLEOTIDE SEQUENCE</scope>
    <source>
        <strain evidence="7">LMG 26462</strain>
    </source>
</reference>
<evidence type="ECO:0000313" key="8">
    <source>
        <dbReference type="Proteomes" id="UP001138921"/>
    </source>
</evidence>
<evidence type="ECO:0000256" key="2">
    <source>
        <dbReference type="ARBA" id="ARBA00006676"/>
    </source>
</evidence>
<dbReference type="InterPro" id="IPR001365">
    <property type="entry name" value="A_deaminase_dom"/>
</dbReference>
<comment type="cofactor">
    <cofactor evidence="1">
        <name>Zn(2+)</name>
        <dbReference type="ChEBI" id="CHEBI:29105"/>
    </cofactor>
</comment>
<evidence type="ECO:0000259" key="6">
    <source>
        <dbReference type="Pfam" id="PF00962"/>
    </source>
</evidence>
<comment type="caution">
    <text evidence="7">The sequence shown here is derived from an EMBL/GenBank/DDBJ whole genome shotgun (WGS) entry which is preliminary data.</text>
</comment>
<keyword evidence="5" id="KW-0862">Zinc</keyword>
<dbReference type="InterPro" id="IPR032466">
    <property type="entry name" value="Metal_Hydrolase"/>
</dbReference>
<dbReference type="SUPFAM" id="SSF51556">
    <property type="entry name" value="Metallo-dependent hydrolases"/>
    <property type="match status" value="1"/>
</dbReference>
<dbReference type="GO" id="GO:0005829">
    <property type="term" value="C:cytosol"/>
    <property type="evidence" value="ECO:0007669"/>
    <property type="project" value="TreeGrafter"/>
</dbReference>
<sequence>MNIQEFIRKVPKTELHLHLEGAIHPQTALDLARKNGVHLPPVDDAKDLYRFKSLEDFLVIYSAVSASVVDVDDFRRITYEMLERCARSGARYVEFFFSPHAHLDCGVAYETQLKGILTGMKDAEKDFRVVSRIVPGINRERGPAAGQEMVELILAHRTDEVIGIGLDFNEAPFPPEPFADVFAHARKSGLHVTAHAGETGPAAYIRGSLDALKVERIDHGYNVVNDMQLMQRCKDEGVLFTVCPSTAAVTSAWHDLSAPDHAIRQMLDFGLTLSIHSDDPPMFFTDLENEYVKAVELLKFTPRDIRDAILAGIDGSWLDATTKRRWLQEWSEEIDGLMTALSPN</sequence>
<gene>
    <name evidence="7" type="primary">add</name>
    <name evidence="7" type="ORF">J1C56_00615</name>
</gene>
<dbReference type="Gene3D" id="3.20.20.140">
    <property type="entry name" value="Metal-dependent hydrolases"/>
    <property type="match status" value="1"/>
</dbReference>
<dbReference type="InterPro" id="IPR006330">
    <property type="entry name" value="Ado/ade_deaminase"/>
</dbReference>
<evidence type="ECO:0000256" key="4">
    <source>
        <dbReference type="ARBA" id="ARBA00022801"/>
    </source>
</evidence>
<evidence type="ECO:0000256" key="1">
    <source>
        <dbReference type="ARBA" id="ARBA00001947"/>
    </source>
</evidence>
<evidence type="ECO:0000256" key="3">
    <source>
        <dbReference type="ARBA" id="ARBA00022723"/>
    </source>
</evidence>
<dbReference type="PANTHER" id="PTHR43114">
    <property type="entry name" value="ADENINE DEAMINASE"/>
    <property type="match status" value="1"/>
</dbReference>
<protein>
    <submittedName>
        <fullName evidence="7">Adenosine deaminase</fullName>
        <ecNumber evidence="7">3.5.4.4</ecNumber>
    </submittedName>
</protein>
<accession>A0A9X1A707</accession>
<keyword evidence="8" id="KW-1185">Reference proteome</keyword>
<dbReference type="GO" id="GO:0000034">
    <property type="term" value="F:adenine deaminase activity"/>
    <property type="evidence" value="ECO:0007669"/>
    <property type="project" value="TreeGrafter"/>
</dbReference>
<dbReference type="PANTHER" id="PTHR43114:SF6">
    <property type="entry name" value="ADENINE DEAMINASE"/>
    <property type="match status" value="1"/>
</dbReference>
<dbReference type="EMBL" id="JAFLWW010000001">
    <property type="protein sequence ID" value="MBT1154087.1"/>
    <property type="molecule type" value="Genomic_DNA"/>
</dbReference>
<dbReference type="GO" id="GO:0043103">
    <property type="term" value="P:hypoxanthine salvage"/>
    <property type="evidence" value="ECO:0007669"/>
    <property type="project" value="TreeGrafter"/>
</dbReference>
<dbReference type="EC" id="3.5.4.4" evidence="7"/>
<name>A0A9X1A707_9HYPH</name>
<comment type="similarity">
    <text evidence="2">Belongs to the metallo-dependent hydrolases superfamily. Adenosine and AMP deaminases family.</text>
</comment>
<dbReference type="Pfam" id="PF00962">
    <property type="entry name" value="A_deaminase"/>
    <property type="match status" value="1"/>
</dbReference>
<dbReference type="AlphaFoldDB" id="A0A9X1A707"/>
<keyword evidence="4 7" id="KW-0378">Hydrolase</keyword>
<evidence type="ECO:0000256" key="5">
    <source>
        <dbReference type="ARBA" id="ARBA00022833"/>
    </source>
</evidence>
<dbReference type="RefSeq" id="WP_214385096.1">
    <property type="nucleotide sequence ID" value="NZ_JAFLWW010000001.1"/>
</dbReference>
<feature type="domain" description="Adenosine deaminase" evidence="6">
    <location>
        <begin position="11"/>
        <end position="329"/>
    </location>
</feature>